<protein>
    <submittedName>
        <fullName evidence="1">Uncharacterized protein</fullName>
    </submittedName>
</protein>
<proteinExistence type="predicted"/>
<dbReference type="EMBL" id="JAPCKK010000017">
    <property type="protein sequence ID" value="MDP4098091.1"/>
    <property type="molecule type" value="Genomic_DNA"/>
</dbReference>
<sequence length="66" mass="7769">MKRKVPLTAEQIRISICPHHSQNITAGNDTNQAGQEIPVGWMHVKKREGWIDQRWYHRLMVYNSGR</sequence>
<accession>A0ABT9FTL8</accession>
<evidence type="ECO:0000313" key="1">
    <source>
        <dbReference type="EMBL" id="MDP4098091.1"/>
    </source>
</evidence>
<gene>
    <name evidence="1" type="ORF">OIN60_15125</name>
</gene>
<dbReference type="RefSeq" id="WP_305755705.1">
    <property type="nucleotide sequence ID" value="NZ_JAPCKK010000017.1"/>
</dbReference>
<organism evidence="1 2">
    <name type="scientific">Paenibacillus zeirhizosphaerae</name>
    <dbReference type="NCBI Taxonomy" id="2987519"/>
    <lineage>
        <taxon>Bacteria</taxon>
        <taxon>Bacillati</taxon>
        <taxon>Bacillota</taxon>
        <taxon>Bacilli</taxon>
        <taxon>Bacillales</taxon>
        <taxon>Paenibacillaceae</taxon>
        <taxon>Paenibacillus</taxon>
    </lineage>
</organism>
<comment type="caution">
    <text evidence="1">The sequence shown here is derived from an EMBL/GenBank/DDBJ whole genome shotgun (WGS) entry which is preliminary data.</text>
</comment>
<keyword evidence="2" id="KW-1185">Reference proteome</keyword>
<dbReference type="Proteomes" id="UP001241848">
    <property type="component" value="Unassembled WGS sequence"/>
</dbReference>
<reference evidence="1 2" key="1">
    <citation type="submission" date="2022-10" db="EMBL/GenBank/DDBJ databases">
        <title>Paenibacillus description and whole genome data of maize root bacterial community.</title>
        <authorList>
            <person name="Marton D."/>
            <person name="Farkas M."/>
            <person name="Cserhati M."/>
        </authorList>
    </citation>
    <scope>NUCLEOTIDE SEQUENCE [LARGE SCALE GENOMIC DNA]</scope>
    <source>
        <strain evidence="1 2">P96</strain>
    </source>
</reference>
<evidence type="ECO:0000313" key="2">
    <source>
        <dbReference type="Proteomes" id="UP001241848"/>
    </source>
</evidence>
<name>A0ABT9FTL8_9BACL</name>